<dbReference type="InterPro" id="IPR047111">
    <property type="entry name" value="YbaP-like"/>
</dbReference>
<dbReference type="AlphaFoldDB" id="A0A0E9N8D5"/>
<name>A0A0E9N8D5_9BACT</name>
<sequence>MRILVLLLAMVTSWISAGAQRPLANTLLWEISGNGLKTPSYVFGTMHLLCAEDAVLSDSLQYCIDQSGTVFFEIDMDNAAEMMGVFKYIRMKDNKKLSDLLTPEEYKRVQKYFAENNSLLPLSMMERFKPYFIASMLSESKMPCAARNGMEEVMLQAVKKAQKEVLGLETVAFQASVFDSIPYADQAKELLKTIDSAGREDSSTAKMLSVYRSQDLSAIDRLTTEDDGGVSSYLDLFLYGRNAKWIPQMKKAMEKGTTLFAVGAAHLPGDRGVLRLLQKAGYTLRPMTHRIQHGLQAKN</sequence>
<keyword evidence="1" id="KW-0732">Signal</keyword>
<proteinExistence type="predicted"/>
<organism evidence="2 3">
    <name type="scientific">Flavihumibacter petaseus NBRC 106054</name>
    <dbReference type="NCBI Taxonomy" id="1220578"/>
    <lineage>
        <taxon>Bacteria</taxon>
        <taxon>Pseudomonadati</taxon>
        <taxon>Bacteroidota</taxon>
        <taxon>Chitinophagia</taxon>
        <taxon>Chitinophagales</taxon>
        <taxon>Chitinophagaceae</taxon>
        <taxon>Flavihumibacter</taxon>
    </lineage>
</organism>
<keyword evidence="3" id="KW-1185">Reference proteome</keyword>
<dbReference type="CDD" id="cd14789">
    <property type="entry name" value="Tiki"/>
    <property type="match status" value="1"/>
</dbReference>
<protein>
    <recommendedName>
        <fullName evidence="4">TraB/GumN family protein</fullName>
    </recommendedName>
</protein>
<accession>A0A0E9N8D5</accession>
<dbReference type="Pfam" id="PF01963">
    <property type="entry name" value="TraB_PrgY_gumN"/>
    <property type="match status" value="1"/>
</dbReference>
<comment type="caution">
    <text evidence="2">The sequence shown here is derived from an EMBL/GenBank/DDBJ whole genome shotgun (WGS) entry which is preliminary data.</text>
</comment>
<dbReference type="STRING" id="1220578.FPE01S_07_00380"/>
<dbReference type="EMBL" id="BBWV01000007">
    <property type="protein sequence ID" value="GAO45650.1"/>
    <property type="molecule type" value="Genomic_DNA"/>
</dbReference>
<evidence type="ECO:0000313" key="2">
    <source>
        <dbReference type="EMBL" id="GAO45650.1"/>
    </source>
</evidence>
<reference evidence="2 3" key="1">
    <citation type="submission" date="2015-04" db="EMBL/GenBank/DDBJ databases">
        <title>Whole genome shotgun sequence of Flavihumibacter petaseus NBRC 106054.</title>
        <authorList>
            <person name="Miyazawa S."/>
            <person name="Hosoyama A."/>
            <person name="Hashimoto M."/>
            <person name="Noguchi M."/>
            <person name="Tsuchikane K."/>
            <person name="Ohji S."/>
            <person name="Yamazoe A."/>
            <person name="Ichikawa N."/>
            <person name="Kimura A."/>
            <person name="Fujita N."/>
        </authorList>
    </citation>
    <scope>NUCLEOTIDE SEQUENCE [LARGE SCALE GENOMIC DNA]</scope>
    <source>
        <strain evidence="2 3">NBRC 106054</strain>
    </source>
</reference>
<dbReference type="PANTHER" id="PTHR40590">
    <property type="entry name" value="CYTOPLASMIC PROTEIN-RELATED"/>
    <property type="match status" value="1"/>
</dbReference>
<feature type="chain" id="PRO_5002430368" description="TraB/GumN family protein" evidence="1">
    <location>
        <begin position="20"/>
        <end position="299"/>
    </location>
</feature>
<evidence type="ECO:0000313" key="3">
    <source>
        <dbReference type="Proteomes" id="UP000033121"/>
    </source>
</evidence>
<dbReference type="PANTHER" id="PTHR40590:SF1">
    <property type="entry name" value="CYTOPLASMIC PROTEIN"/>
    <property type="match status" value="1"/>
</dbReference>
<dbReference type="Proteomes" id="UP000033121">
    <property type="component" value="Unassembled WGS sequence"/>
</dbReference>
<dbReference type="InterPro" id="IPR002816">
    <property type="entry name" value="TraB/PrgY/GumN_fam"/>
</dbReference>
<dbReference type="RefSeq" id="WP_169749219.1">
    <property type="nucleotide sequence ID" value="NZ_BBWV01000007.1"/>
</dbReference>
<feature type="signal peptide" evidence="1">
    <location>
        <begin position="1"/>
        <end position="19"/>
    </location>
</feature>
<gene>
    <name evidence="2" type="ORF">FPE01S_07_00380</name>
</gene>
<evidence type="ECO:0000256" key="1">
    <source>
        <dbReference type="SAM" id="SignalP"/>
    </source>
</evidence>
<evidence type="ECO:0008006" key="4">
    <source>
        <dbReference type="Google" id="ProtNLM"/>
    </source>
</evidence>